<evidence type="ECO:0000256" key="7">
    <source>
        <dbReference type="PIRNR" id="PIRNR036427"/>
    </source>
</evidence>
<dbReference type="KEGG" id="azz:DEW08_00455"/>
<dbReference type="Gene3D" id="3.40.1010.10">
    <property type="entry name" value="Cobalt-precorrin-4 Transmethylase, Domain 1"/>
    <property type="match status" value="1"/>
</dbReference>
<dbReference type="InterPro" id="IPR035996">
    <property type="entry name" value="4pyrrol_Methylase_sf"/>
</dbReference>
<keyword evidence="3" id="KW-0169">Cobalamin biosynthesis</keyword>
<dbReference type="OrthoDB" id="9804789at2"/>
<evidence type="ECO:0000256" key="1">
    <source>
        <dbReference type="ARBA" id="ARBA00004953"/>
    </source>
</evidence>
<keyword evidence="11" id="KW-1185">Reference proteome</keyword>
<sequence>MNNSFSPRTGSPQAGSQQVGSQQVGRLYGVGVGPGDPELMTVKAIRTIAACPVVAYFCKRGTKGHARRIASDAITAEHEELPMVYPVTVELPPDHPDYGRQIEAFFDESAERIAVHLAAGRSVAALNEGDPFFYGSFMHLFLRLASRFPTEVIPGVTSMVSSASLLPRPLMLRDDVLSVIPGTLDEESLVRTLRHTDAAVVMKLGQNLPKVRRAIAAAGLADRAWYVERASMAEQRVLPFAEAPDTAPYFSQIVIPGEGKRG</sequence>
<dbReference type="UniPathway" id="UPA00148"/>
<evidence type="ECO:0000256" key="5">
    <source>
        <dbReference type="ARBA" id="ARBA00022679"/>
    </source>
</evidence>
<dbReference type="Gene3D" id="3.30.950.10">
    <property type="entry name" value="Methyltransferase, Cobalt-precorrin-4 Transmethylase, Domain 2"/>
    <property type="match status" value="1"/>
</dbReference>
<accession>A0A2S2CK49</accession>
<dbReference type="Proteomes" id="UP000245629">
    <property type="component" value="Chromosome 1"/>
</dbReference>
<dbReference type="PANTHER" id="PTHR43467">
    <property type="entry name" value="COBALT-PRECORRIN-2 C(20)-METHYLTRANSFERASE"/>
    <property type="match status" value="1"/>
</dbReference>
<keyword evidence="5 10" id="KW-0808">Transferase</keyword>
<dbReference type="CDD" id="cd11645">
    <property type="entry name" value="Precorrin_2_C20_MT"/>
    <property type="match status" value="1"/>
</dbReference>
<evidence type="ECO:0000256" key="3">
    <source>
        <dbReference type="ARBA" id="ARBA00022573"/>
    </source>
</evidence>
<keyword evidence="4 10" id="KW-0489">Methyltransferase</keyword>
<dbReference type="NCBIfam" id="TIGR01467">
    <property type="entry name" value="cobI_cbiL"/>
    <property type="match status" value="1"/>
</dbReference>
<dbReference type="PIRSF" id="PIRSF036427">
    <property type="entry name" value="Precrrn-2_mtase"/>
    <property type="match status" value="1"/>
</dbReference>
<dbReference type="EMBL" id="CP029352">
    <property type="protein sequence ID" value="AWK84861.1"/>
    <property type="molecule type" value="Genomic_DNA"/>
</dbReference>
<dbReference type="InterPro" id="IPR014776">
    <property type="entry name" value="4pyrrole_Mease_sub2"/>
</dbReference>
<dbReference type="PANTHER" id="PTHR43467:SF2">
    <property type="entry name" value="COBALT-PRECORRIN-2 C(20)-METHYLTRANSFERASE"/>
    <property type="match status" value="1"/>
</dbReference>
<dbReference type="InterPro" id="IPR012382">
    <property type="entry name" value="CobI/CbiL"/>
</dbReference>
<comment type="similarity">
    <text evidence="2 7">Belongs to the precorrin methyltransferase family.</text>
</comment>
<dbReference type="GO" id="GO:0032259">
    <property type="term" value="P:methylation"/>
    <property type="evidence" value="ECO:0007669"/>
    <property type="project" value="UniProtKB-KW"/>
</dbReference>
<feature type="region of interest" description="Disordered" evidence="8">
    <location>
        <begin position="1"/>
        <end position="21"/>
    </location>
</feature>
<comment type="pathway">
    <text evidence="1">Cofactor biosynthesis; adenosylcobalamin biosynthesis.</text>
</comment>
<feature type="compositionally biased region" description="Low complexity" evidence="8">
    <location>
        <begin position="10"/>
        <end position="21"/>
    </location>
</feature>
<evidence type="ECO:0000256" key="2">
    <source>
        <dbReference type="ARBA" id="ARBA00005879"/>
    </source>
</evidence>
<dbReference type="AlphaFoldDB" id="A0A2S2CK49"/>
<dbReference type="InterPro" id="IPR006364">
    <property type="entry name" value="CobI/CbiL/CobIJ_dom"/>
</dbReference>
<evidence type="ECO:0000256" key="4">
    <source>
        <dbReference type="ARBA" id="ARBA00022603"/>
    </source>
</evidence>
<dbReference type="SUPFAM" id="SSF53790">
    <property type="entry name" value="Tetrapyrrole methylase"/>
    <property type="match status" value="1"/>
</dbReference>
<evidence type="ECO:0000313" key="11">
    <source>
        <dbReference type="Proteomes" id="UP000245629"/>
    </source>
</evidence>
<gene>
    <name evidence="10" type="ORF">DEW08_00455</name>
</gene>
<dbReference type="GO" id="GO:0030788">
    <property type="term" value="F:precorrin-2 C20-methyltransferase activity"/>
    <property type="evidence" value="ECO:0007669"/>
    <property type="project" value="InterPro"/>
</dbReference>
<keyword evidence="6" id="KW-0949">S-adenosyl-L-methionine</keyword>
<evidence type="ECO:0000259" key="9">
    <source>
        <dbReference type="Pfam" id="PF00590"/>
    </source>
</evidence>
<dbReference type="InterPro" id="IPR014777">
    <property type="entry name" value="4pyrrole_Mease_sub1"/>
</dbReference>
<reference evidence="11" key="1">
    <citation type="submission" date="2018-05" db="EMBL/GenBank/DDBJ databases">
        <title>Azospirillum thermophila sp. nov., a novel isolated from hot spring.</title>
        <authorList>
            <person name="Zhao Z."/>
        </authorList>
    </citation>
    <scope>NUCLEOTIDE SEQUENCE [LARGE SCALE GENOMIC DNA]</scope>
    <source>
        <strain evidence="11">CFH 70021</strain>
    </source>
</reference>
<dbReference type="InterPro" id="IPR000878">
    <property type="entry name" value="4pyrrol_Mease"/>
</dbReference>
<evidence type="ECO:0000313" key="10">
    <source>
        <dbReference type="EMBL" id="AWK84861.1"/>
    </source>
</evidence>
<dbReference type="NCBIfam" id="NF004647">
    <property type="entry name" value="PRK05990.1"/>
    <property type="match status" value="1"/>
</dbReference>
<evidence type="ECO:0000256" key="6">
    <source>
        <dbReference type="ARBA" id="ARBA00022691"/>
    </source>
</evidence>
<dbReference type="RefSeq" id="WP_109323603.1">
    <property type="nucleotide sequence ID" value="NZ_CP029352.1"/>
</dbReference>
<feature type="domain" description="Tetrapyrrole methylase" evidence="9">
    <location>
        <begin position="26"/>
        <end position="238"/>
    </location>
</feature>
<organism evidence="10 11">
    <name type="scientific">Azospirillum thermophilum</name>
    <dbReference type="NCBI Taxonomy" id="2202148"/>
    <lineage>
        <taxon>Bacteria</taxon>
        <taxon>Pseudomonadati</taxon>
        <taxon>Pseudomonadota</taxon>
        <taxon>Alphaproteobacteria</taxon>
        <taxon>Rhodospirillales</taxon>
        <taxon>Azospirillaceae</taxon>
        <taxon>Azospirillum</taxon>
    </lineage>
</organism>
<dbReference type="GO" id="GO:0009236">
    <property type="term" value="P:cobalamin biosynthetic process"/>
    <property type="evidence" value="ECO:0007669"/>
    <property type="project" value="UniProtKB-UniRule"/>
</dbReference>
<name>A0A2S2CK49_9PROT</name>
<evidence type="ECO:0000256" key="8">
    <source>
        <dbReference type="SAM" id="MobiDB-lite"/>
    </source>
</evidence>
<protein>
    <submittedName>
        <fullName evidence="10">Precorrin-2 C(20)-methyltransferase</fullName>
    </submittedName>
</protein>
<dbReference type="Pfam" id="PF00590">
    <property type="entry name" value="TP_methylase"/>
    <property type="match status" value="1"/>
</dbReference>
<proteinExistence type="inferred from homology"/>